<dbReference type="AlphaFoldDB" id="A0A172ZEQ9"/>
<feature type="transmembrane region" description="Helical" evidence="1">
    <location>
        <begin position="66"/>
        <end position="87"/>
    </location>
</feature>
<reference evidence="2 3" key="2">
    <citation type="journal article" date="2016" name="Int. J. Syst. Evol. Microbiol.">
        <title>Paenibacillus bovis sp. nov., isolated from raw yak (Bos grunniens) milk.</title>
        <authorList>
            <person name="Gao C."/>
            <person name="Han J."/>
            <person name="Liu Z."/>
            <person name="Xu X."/>
            <person name="Hang F."/>
            <person name="Wu Z."/>
        </authorList>
    </citation>
    <scope>NUCLEOTIDE SEQUENCE [LARGE SCALE GENOMIC DNA]</scope>
    <source>
        <strain evidence="2 3">BD3526</strain>
    </source>
</reference>
<feature type="transmembrane region" description="Helical" evidence="1">
    <location>
        <begin position="139"/>
        <end position="164"/>
    </location>
</feature>
<accession>A0A172ZEQ9</accession>
<keyword evidence="1" id="KW-0812">Transmembrane</keyword>
<sequence length="219" mass="25034">MNRLRTGKRQRQAQKLHIVLLAVTTAVLIWSAIKPHDWFTWILEVFPALIGGAILIVTYRRFQLTGLVYSLIALHMVILMIGGHYTYAEMPLFNWLRDTLHLERNYYDRLGHFIQGFVPAMIVREMLLRTSPLRPGKWLVTIVISICMAISAAYELIEFAVAGITGTAAEAFLGTQGDVWDTQWDMTFALLGAVAALLLFSRYHNAELRRLEHSRTFSK</sequence>
<dbReference type="PIRSF" id="PIRSF020606">
    <property type="entry name" value="UCP020606"/>
    <property type="match status" value="1"/>
</dbReference>
<gene>
    <name evidence="2" type="ORF">AR543_09025</name>
</gene>
<organism evidence="2 3">
    <name type="scientific">Paenibacillus bovis</name>
    <dbReference type="NCBI Taxonomy" id="1616788"/>
    <lineage>
        <taxon>Bacteria</taxon>
        <taxon>Bacillati</taxon>
        <taxon>Bacillota</taxon>
        <taxon>Bacilli</taxon>
        <taxon>Bacillales</taxon>
        <taxon>Paenibacillaceae</taxon>
        <taxon>Paenibacillus</taxon>
    </lineage>
</organism>
<proteinExistence type="predicted"/>
<dbReference type="OrthoDB" id="9786473at2"/>
<dbReference type="EMBL" id="CP013023">
    <property type="protein sequence ID" value="ANF96126.1"/>
    <property type="molecule type" value="Genomic_DNA"/>
</dbReference>
<evidence type="ECO:0000313" key="3">
    <source>
        <dbReference type="Proteomes" id="UP000078148"/>
    </source>
</evidence>
<dbReference type="Proteomes" id="UP000078148">
    <property type="component" value="Chromosome"/>
</dbReference>
<reference evidence="3" key="1">
    <citation type="submission" date="2015-10" db="EMBL/GenBank/DDBJ databases">
        <title>Genome of Paenibacillus bovis sp. nov.</title>
        <authorList>
            <person name="Wu Z."/>
            <person name="Gao C."/>
            <person name="Liu Z."/>
            <person name="Zheng H."/>
        </authorList>
    </citation>
    <scope>NUCLEOTIDE SEQUENCE [LARGE SCALE GENOMIC DNA]</scope>
    <source>
        <strain evidence="3">BD3526</strain>
    </source>
</reference>
<feature type="transmembrane region" description="Helical" evidence="1">
    <location>
        <begin position="16"/>
        <end position="33"/>
    </location>
</feature>
<name>A0A172ZEQ9_9BACL</name>
<feature type="transmembrane region" description="Helical" evidence="1">
    <location>
        <begin position="110"/>
        <end position="127"/>
    </location>
</feature>
<keyword evidence="1" id="KW-1133">Transmembrane helix</keyword>
<evidence type="ECO:0008006" key="4">
    <source>
        <dbReference type="Google" id="ProtNLM"/>
    </source>
</evidence>
<dbReference type="RefSeq" id="WP_060533716.1">
    <property type="nucleotide sequence ID" value="NZ_CP013023.1"/>
</dbReference>
<dbReference type="InterPro" id="IPR058534">
    <property type="entry name" value="YjdF"/>
</dbReference>
<dbReference type="InterPro" id="IPR014509">
    <property type="entry name" value="YjdF-like"/>
</dbReference>
<evidence type="ECO:0000256" key="1">
    <source>
        <dbReference type="SAM" id="Phobius"/>
    </source>
</evidence>
<protein>
    <recommendedName>
        <fullName evidence="4">DUF2238 domain-containing protein</fullName>
    </recommendedName>
</protein>
<keyword evidence="3" id="KW-1185">Reference proteome</keyword>
<dbReference type="KEGG" id="pbv:AR543_09025"/>
<evidence type="ECO:0000313" key="2">
    <source>
        <dbReference type="EMBL" id="ANF96126.1"/>
    </source>
</evidence>
<keyword evidence="1" id="KW-0472">Membrane</keyword>
<dbReference type="Pfam" id="PF09997">
    <property type="entry name" value="DUF2238"/>
    <property type="match status" value="1"/>
</dbReference>
<feature type="transmembrane region" description="Helical" evidence="1">
    <location>
        <begin position="184"/>
        <end position="201"/>
    </location>
</feature>
<feature type="transmembrane region" description="Helical" evidence="1">
    <location>
        <begin position="39"/>
        <end position="59"/>
    </location>
</feature>